<dbReference type="Proteomes" id="UP000679179">
    <property type="component" value="Unassembled WGS sequence"/>
</dbReference>
<evidence type="ECO:0000313" key="1">
    <source>
        <dbReference type="EMBL" id="GIM29823.1"/>
    </source>
</evidence>
<organism evidence="1 2">
    <name type="scientific">Clostridium polyendosporum</name>
    <dbReference type="NCBI Taxonomy" id="69208"/>
    <lineage>
        <taxon>Bacteria</taxon>
        <taxon>Bacillati</taxon>
        <taxon>Bacillota</taxon>
        <taxon>Clostridia</taxon>
        <taxon>Eubacteriales</taxon>
        <taxon>Clostridiaceae</taxon>
        <taxon>Clostridium</taxon>
    </lineage>
</organism>
<name>A0A919VMQ8_9CLOT</name>
<gene>
    <name evidence="1" type="ORF">CPJCM30710_24890</name>
</gene>
<evidence type="ECO:0000313" key="2">
    <source>
        <dbReference type="Proteomes" id="UP000679179"/>
    </source>
</evidence>
<dbReference type="RefSeq" id="WP_212904511.1">
    <property type="nucleotide sequence ID" value="NZ_BOPZ01000023.1"/>
</dbReference>
<reference evidence="1" key="1">
    <citation type="submission" date="2021-03" db="EMBL/GenBank/DDBJ databases">
        <title>Taxonomic study of Clostridium polyendosporum from meadow-gley soil under rice.</title>
        <authorList>
            <person name="Kobayashi H."/>
            <person name="Tanizawa Y."/>
            <person name="Yagura M."/>
        </authorList>
    </citation>
    <scope>NUCLEOTIDE SEQUENCE</scope>
    <source>
        <strain evidence="1">JCM 30710</strain>
    </source>
</reference>
<dbReference type="EMBL" id="BOPZ01000023">
    <property type="protein sequence ID" value="GIM29823.1"/>
    <property type="molecule type" value="Genomic_DNA"/>
</dbReference>
<protein>
    <submittedName>
        <fullName evidence="1">Uncharacterized protein</fullName>
    </submittedName>
</protein>
<dbReference type="AlphaFoldDB" id="A0A919VMQ8"/>
<sequence length="117" mass="13134">MGSLSFDIGDVLKNMAVINDKVEKATYLYAETAGKKIEGDAKKNAHWIDRTGLTRQGLNTKVVKTTSGIDIRLSSPTYQFKYLELAHEKKYAIAWPTIKKFKGEVLTGWANVISKIR</sequence>
<keyword evidence="2" id="KW-1185">Reference proteome</keyword>
<accession>A0A919VMQ8</accession>
<comment type="caution">
    <text evidence="1">The sequence shown here is derived from an EMBL/GenBank/DDBJ whole genome shotgun (WGS) entry which is preliminary data.</text>
</comment>
<proteinExistence type="predicted"/>